<keyword evidence="3" id="KW-1185">Reference proteome</keyword>
<sequence>MRISFIHASTNFQERVRLWSSLKDSTYNHTSSPWLCIGDFNEVLYHWEKFERKEVDRYRIAAFRDFLDTCSLMDIESKGCTFTWSNNREGNALVKKRLDRAICNMEWRILYPNAKAFAFPAIGSDHSPILLSLIPTELKRKKIFRFETYWLEHPECQEVVKKARHIENAEQPLMVVKTKKVAADLTRWSRRHFKNAIKQIALLKQRLQDLTNSTDEEQNREEAHDIARKIEDLWR</sequence>
<name>A0ABD3KMD1_EUCGL</name>
<proteinExistence type="predicted"/>
<gene>
    <name evidence="2" type="ORF">ACJRO7_022180</name>
</gene>
<evidence type="ECO:0000256" key="1">
    <source>
        <dbReference type="SAM" id="Coils"/>
    </source>
</evidence>
<evidence type="ECO:0000313" key="2">
    <source>
        <dbReference type="EMBL" id="KAL3741019.1"/>
    </source>
</evidence>
<dbReference type="PANTHER" id="PTHR33710">
    <property type="entry name" value="BNAC02G09200D PROTEIN"/>
    <property type="match status" value="1"/>
</dbReference>
<dbReference type="PANTHER" id="PTHR33710:SF77">
    <property type="entry name" value="DNASE I-LIKE SUPERFAMILY PROTEIN"/>
    <property type="match status" value="1"/>
</dbReference>
<dbReference type="SUPFAM" id="SSF56219">
    <property type="entry name" value="DNase I-like"/>
    <property type="match status" value="1"/>
</dbReference>
<reference evidence="2 3" key="1">
    <citation type="submission" date="2024-11" db="EMBL/GenBank/DDBJ databases">
        <title>Chromosome-level genome assembly of Eucalyptus globulus Labill. provides insights into its genome evolution.</title>
        <authorList>
            <person name="Li X."/>
        </authorList>
    </citation>
    <scope>NUCLEOTIDE SEQUENCE [LARGE SCALE GENOMIC DNA]</scope>
    <source>
        <strain evidence="2">CL2024</strain>
        <tissue evidence="2">Fresh tender leaves</tissue>
    </source>
</reference>
<dbReference type="AlphaFoldDB" id="A0ABD3KMD1"/>
<feature type="coiled-coil region" evidence="1">
    <location>
        <begin position="193"/>
        <end position="220"/>
    </location>
</feature>
<protein>
    <submittedName>
        <fullName evidence="2">Uncharacterized protein</fullName>
    </submittedName>
</protein>
<dbReference type="EMBL" id="JBJKBG010000005">
    <property type="protein sequence ID" value="KAL3741019.1"/>
    <property type="molecule type" value="Genomic_DNA"/>
</dbReference>
<dbReference type="Gene3D" id="3.60.10.10">
    <property type="entry name" value="Endonuclease/exonuclease/phosphatase"/>
    <property type="match status" value="1"/>
</dbReference>
<keyword evidence="1" id="KW-0175">Coiled coil</keyword>
<organism evidence="2 3">
    <name type="scientific">Eucalyptus globulus</name>
    <name type="common">Tasmanian blue gum</name>
    <dbReference type="NCBI Taxonomy" id="34317"/>
    <lineage>
        <taxon>Eukaryota</taxon>
        <taxon>Viridiplantae</taxon>
        <taxon>Streptophyta</taxon>
        <taxon>Embryophyta</taxon>
        <taxon>Tracheophyta</taxon>
        <taxon>Spermatophyta</taxon>
        <taxon>Magnoliopsida</taxon>
        <taxon>eudicotyledons</taxon>
        <taxon>Gunneridae</taxon>
        <taxon>Pentapetalae</taxon>
        <taxon>rosids</taxon>
        <taxon>malvids</taxon>
        <taxon>Myrtales</taxon>
        <taxon>Myrtaceae</taxon>
        <taxon>Myrtoideae</taxon>
        <taxon>Eucalypteae</taxon>
        <taxon>Eucalyptus</taxon>
    </lineage>
</organism>
<comment type="caution">
    <text evidence="2">The sequence shown here is derived from an EMBL/GenBank/DDBJ whole genome shotgun (WGS) entry which is preliminary data.</text>
</comment>
<evidence type="ECO:0000313" key="3">
    <source>
        <dbReference type="Proteomes" id="UP001634007"/>
    </source>
</evidence>
<dbReference type="InterPro" id="IPR036691">
    <property type="entry name" value="Endo/exonu/phosph_ase_sf"/>
</dbReference>
<accession>A0ABD3KMD1</accession>
<dbReference type="Proteomes" id="UP001634007">
    <property type="component" value="Unassembled WGS sequence"/>
</dbReference>